<gene>
    <name evidence="3" type="ORF">NB063_04205</name>
</gene>
<protein>
    <submittedName>
        <fullName evidence="3">Universal stress protein</fullName>
    </submittedName>
</protein>
<dbReference type="SUPFAM" id="SSF52402">
    <property type="entry name" value="Adenine nucleotide alpha hydrolases-like"/>
    <property type="match status" value="2"/>
</dbReference>
<dbReference type="PRINTS" id="PR01438">
    <property type="entry name" value="UNVRSLSTRESS"/>
</dbReference>
<reference evidence="3 4" key="1">
    <citation type="journal article" date="2022" name="Syst. Appl. Microbiol.">
        <title>Rhodopirellula aestuarii sp. nov., a novel member of the genus Rhodopirellula isolated from brackish sediments collected in the Tagus River estuary, Portugal.</title>
        <authorList>
            <person name="Vitorino I.R."/>
            <person name="Klimek D."/>
            <person name="Calusinska M."/>
            <person name="Lobo-da-Cunha A."/>
            <person name="Vasconcelos V."/>
            <person name="Lage O.M."/>
        </authorList>
    </citation>
    <scope>NUCLEOTIDE SEQUENCE [LARGE SCALE GENOMIC DNA]</scope>
    <source>
        <strain evidence="3 4">ICT_H3.1</strain>
    </source>
</reference>
<dbReference type="EMBL" id="JAMQBK010000014">
    <property type="protein sequence ID" value="MCM2369819.1"/>
    <property type="molecule type" value="Genomic_DNA"/>
</dbReference>
<evidence type="ECO:0000313" key="4">
    <source>
        <dbReference type="Proteomes" id="UP001202961"/>
    </source>
</evidence>
<accession>A0ABT0TZK8</accession>
<feature type="domain" description="UspA" evidence="2">
    <location>
        <begin position="157"/>
        <end position="277"/>
    </location>
</feature>
<comment type="caution">
    <text evidence="3">The sequence shown here is derived from an EMBL/GenBank/DDBJ whole genome shotgun (WGS) entry which is preliminary data.</text>
</comment>
<feature type="domain" description="UspA" evidence="2">
    <location>
        <begin position="7"/>
        <end position="150"/>
    </location>
</feature>
<dbReference type="RefSeq" id="WP_250927490.1">
    <property type="nucleotide sequence ID" value="NZ_JAMQBK010000014.1"/>
</dbReference>
<sequence>MNHSLKIKRLLVGVDGSPYGHVAVELGIRMAKEYSCQLVGIDVIDEDETVLANYGVPDEVAVAERKAEVERLRQRAVQSLDWFEQRCQDADVQAIRCKRSGNAAAQILLESQRSDLVVLGRETHFEAESHADSTVDIVLRTTARPVVTVPLSLPVEKNVIVAYDGSRSASQALFAFVALGLGRNRKIHVVSVRSDVDEATAVLSPAFDYLTMHGLESEMHSYSSSEDVDKLLLNLAAEFDAGLLVAGACGHSRFREFLFGSVTKKLIRDSHVPVFLFH</sequence>
<organism evidence="3 4">
    <name type="scientific">Aporhodopirellula aestuarii</name>
    <dbReference type="NCBI Taxonomy" id="2950107"/>
    <lineage>
        <taxon>Bacteria</taxon>
        <taxon>Pseudomonadati</taxon>
        <taxon>Planctomycetota</taxon>
        <taxon>Planctomycetia</taxon>
        <taxon>Pirellulales</taxon>
        <taxon>Pirellulaceae</taxon>
        <taxon>Aporhodopirellula</taxon>
    </lineage>
</organism>
<evidence type="ECO:0000256" key="1">
    <source>
        <dbReference type="ARBA" id="ARBA00008791"/>
    </source>
</evidence>
<dbReference type="CDD" id="cd00293">
    <property type="entry name" value="USP-like"/>
    <property type="match status" value="2"/>
</dbReference>
<proteinExistence type="inferred from homology"/>
<dbReference type="PANTHER" id="PTHR46268:SF15">
    <property type="entry name" value="UNIVERSAL STRESS PROTEIN HP_0031"/>
    <property type="match status" value="1"/>
</dbReference>
<evidence type="ECO:0000259" key="2">
    <source>
        <dbReference type="Pfam" id="PF00582"/>
    </source>
</evidence>
<dbReference type="Gene3D" id="3.40.50.12370">
    <property type="match status" value="1"/>
</dbReference>
<name>A0ABT0TZK8_9BACT</name>
<dbReference type="Proteomes" id="UP001202961">
    <property type="component" value="Unassembled WGS sequence"/>
</dbReference>
<dbReference type="InterPro" id="IPR006016">
    <property type="entry name" value="UspA"/>
</dbReference>
<keyword evidence="4" id="KW-1185">Reference proteome</keyword>
<comment type="similarity">
    <text evidence="1">Belongs to the universal stress protein A family.</text>
</comment>
<evidence type="ECO:0000313" key="3">
    <source>
        <dbReference type="EMBL" id="MCM2369819.1"/>
    </source>
</evidence>
<dbReference type="Pfam" id="PF00582">
    <property type="entry name" value="Usp"/>
    <property type="match status" value="2"/>
</dbReference>
<dbReference type="InterPro" id="IPR006015">
    <property type="entry name" value="Universal_stress_UspA"/>
</dbReference>
<dbReference type="PANTHER" id="PTHR46268">
    <property type="entry name" value="STRESS RESPONSE PROTEIN NHAX"/>
    <property type="match status" value="1"/>
</dbReference>